<dbReference type="PROSITE" id="PS51257">
    <property type="entry name" value="PROKAR_LIPOPROTEIN"/>
    <property type="match status" value="1"/>
</dbReference>
<gene>
    <name evidence="3" type="ORF">FE782_02020</name>
</gene>
<evidence type="ECO:0000256" key="1">
    <source>
        <dbReference type="SAM" id="SignalP"/>
    </source>
</evidence>
<evidence type="ECO:0000313" key="3">
    <source>
        <dbReference type="EMBL" id="TLS54145.1"/>
    </source>
</evidence>
<dbReference type="Proteomes" id="UP000309676">
    <property type="component" value="Unassembled WGS sequence"/>
</dbReference>
<comment type="caution">
    <text evidence="3">The sequence shown here is derived from an EMBL/GenBank/DDBJ whole genome shotgun (WGS) entry which is preliminary data.</text>
</comment>
<reference evidence="3 4" key="1">
    <citation type="submission" date="2019-05" db="EMBL/GenBank/DDBJ databases">
        <authorList>
            <person name="Narsing Rao M.P."/>
            <person name="Li W.J."/>
        </authorList>
    </citation>
    <scope>NUCLEOTIDE SEQUENCE [LARGE SCALE GENOMIC DNA]</scope>
    <source>
        <strain evidence="3 4">SYSU_K30003</strain>
    </source>
</reference>
<dbReference type="AlphaFoldDB" id="A0A5R9GPE2"/>
<keyword evidence="1" id="KW-0732">Signal</keyword>
<feature type="signal peptide" evidence="1">
    <location>
        <begin position="1"/>
        <end position="18"/>
    </location>
</feature>
<evidence type="ECO:0000259" key="2">
    <source>
        <dbReference type="Pfam" id="PF26353"/>
    </source>
</evidence>
<proteinExistence type="predicted"/>
<dbReference type="EMBL" id="VCIW01000001">
    <property type="protein sequence ID" value="TLS54145.1"/>
    <property type="molecule type" value="Genomic_DNA"/>
</dbReference>
<feature type="domain" description="YhfM-like" evidence="2">
    <location>
        <begin position="58"/>
        <end position="135"/>
    </location>
</feature>
<sequence length="137" mass="15009">MNRWLSSIGMLLIVVALAGCGADAPAGAVAKVEISESRGFGSFYPEPFVTYEGESSAATIERIAKAIHEAEKQPGIVNVAEPKYDMRLTSRDGSTEAYHLWLDARFEHATIMNVEETHYIYRVSAESTADLLEIIGE</sequence>
<keyword evidence="4" id="KW-1185">Reference proteome</keyword>
<accession>A0A5R9GPE2</accession>
<dbReference type="RefSeq" id="WP_138191968.1">
    <property type="nucleotide sequence ID" value="NZ_VCIW01000001.1"/>
</dbReference>
<feature type="chain" id="PRO_5039695656" description="YhfM-like domain-containing protein" evidence="1">
    <location>
        <begin position="19"/>
        <end position="137"/>
    </location>
</feature>
<dbReference type="Pfam" id="PF26353">
    <property type="entry name" value="YhfM"/>
    <property type="match status" value="1"/>
</dbReference>
<protein>
    <recommendedName>
        <fullName evidence="2">YhfM-like domain-containing protein</fullName>
    </recommendedName>
</protein>
<organism evidence="3 4">
    <name type="scientific">Paenibacillus antri</name>
    <dbReference type="NCBI Taxonomy" id="2582848"/>
    <lineage>
        <taxon>Bacteria</taxon>
        <taxon>Bacillati</taxon>
        <taxon>Bacillota</taxon>
        <taxon>Bacilli</taxon>
        <taxon>Bacillales</taxon>
        <taxon>Paenibacillaceae</taxon>
        <taxon>Paenibacillus</taxon>
    </lineage>
</organism>
<evidence type="ECO:0000313" key="4">
    <source>
        <dbReference type="Proteomes" id="UP000309676"/>
    </source>
</evidence>
<dbReference type="InterPro" id="IPR058780">
    <property type="entry name" value="YhfM-like_dom"/>
</dbReference>
<name>A0A5R9GPE2_9BACL</name>
<dbReference type="OrthoDB" id="2738838at2"/>